<dbReference type="InterPro" id="IPR012394">
    <property type="entry name" value="Aldehyde_DH_NAD(P)"/>
</dbReference>
<name>A0A9N9S7T9_PHACE</name>
<dbReference type="Gene3D" id="3.40.309.10">
    <property type="entry name" value="Aldehyde Dehydrogenase, Chain A, domain 2"/>
    <property type="match status" value="1"/>
</dbReference>
<evidence type="ECO:0000256" key="8">
    <source>
        <dbReference type="SAM" id="Phobius"/>
    </source>
</evidence>
<dbReference type="PROSITE" id="PS00070">
    <property type="entry name" value="ALDEHYDE_DEHYDR_CYS"/>
    <property type="match status" value="1"/>
</dbReference>
<feature type="domain" description="Aldehyde dehydrogenase" evidence="9">
    <location>
        <begin position="19"/>
        <end position="449"/>
    </location>
</feature>
<evidence type="ECO:0000256" key="5">
    <source>
        <dbReference type="PIRSR" id="PIRSR036492-1"/>
    </source>
</evidence>
<evidence type="ECO:0000256" key="1">
    <source>
        <dbReference type="ARBA" id="ARBA00009986"/>
    </source>
</evidence>
<dbReference type="PANTHER" id="PTHR43570:SF16">
    <property type="entry name" value="ALDEHYDE DEHYDROGENASE TYPE III, ISOFORM Q"/>
    <property type="match status" value="1"/>
</dbReference>
<dbReference type="InterPro" id="IPR015590">
    <property type="entry name" value="Aldehyde_DH_dom"/>
</dbReference>
<dbReference type="InterPro" id="IPR016161">
    <property type="entry name" value="Ald_DH/histidinol_DH"/>
</dbReference>
<dbReference type="SUPFAM" id="SSF53720">
    <property type="entry name" value="ALDH-like"/>
    <property type="match status" value="1"/>
</dbReference>
<reference evidence="10" key="1">
    <citation type="submission" date="2022-01" db="EMBL/GenBank/DDBJ databases">
        <authorList>
            <person name="King R."/>
        </authorList>
    </citation>
    <scope>NUCLEOTIDE SEQUENCE</scope>
</reference>
<dbReference type="PIRSF" id="PIRSF036492">
    <property type="entry name" value="ALDH"/>
    <property type="match status" value="1"/>
</dbReference>
<evidence type="ECO:0000256" key="2">
    <source>
        <dbReference type="ARBA" id="ARBA00023002"/>
    </source>
</evidence>
<dbReference type="GO" id="GO:0005737">
    <property type="term" value="C:cytoplasm"/>
    <property type="evidence" value="ECO:0007669"/>
    <property type="project" value="TreeGrafter"/>
</dbReference>
<dbReference type="InterPro" id="IPR016160">
    <property type="entry name" value="Ald_DH_CS_CYS"/>
</dbReference>
<dbReference type="InterPro" id="IPR016162">
    <property type="entry name" value="Ald_DH_N"/>
</dbReference>
<dbReference type="AlphaFoldDB" id="A0A9N9S7T9"/>
<gene>
    <name evidence="10" type="ORF">PHAECO_LOCUS468</name>
</gene>
<dbReference type="PROSITE" id="PS00687">
    <property type="entry name" value="ALDEHYDE_DEHYDR_GLU"/>
    <property type="match status" value="1"/>
</dbReference>
<evidence type="ECO:0000313" key="10">
    <source>
        <dbReference type="EMBL" id="CAG9812694.1"/>
    </source>
</evidence>
<sequence length="537" mass="60179">MIPRAKLSNAAVIDVENVSAGKNTAKELVENTRKAFRSQRTLSYSFRREQLRNLLRFFDNEAEAICEALYKDLKKPKAESMAGEICMVRREVAGALSNLKSWMEPEEVKKTVANFFDDLYVYNDPYGVVLVIGAWNYPVQVCMIPVVGAIAAGNCVIIKPSEVASATAQTLATLLPKYLDPEFYPVFLGGIEETADLLKNRFDYIFYTGSTEVGKIIHQAASKYLTPITLELGGKSPVYIDNTANLKIAAKRILWGKVQNSGQICVGPDYILCTKEVQKELIPHMEKALEEFFDGNIKTNEDYGRIVSQKHFNRLANMLKNQKAAIGGKSDESDLFVEPTVLIDVKPEDHVMQEEVFGPIISIINVKDENEAIEFINDREKPLALYIFTNSSKVKKMFLERTSSGGVLINDTVMHLIADGLPFGGVGHSGMGSYHGKKTFDTFVHKKSVLSKSFNLIAEKIESLKYPPYTKFKSGSLALVMRYNRSLPTKYVPHLCAFVLGIAATVGCYYLKRYVKICYASTQIEQIPFENLLRRSQ</sequence>
<keyword evidence="8" id="KW-1133">Transmembrane helix</keyword>
<keyword evidence="8" id="KW-0472">Membrane</keyword>
<evidence type="ECO:0000256" key="4">
    <source>
        <dbReference type="PIRNR" id="PIRNR036492"/>
    </source>
</evidence>
<keyword evidence="3" id="KW-0520">NAD</keyword>
<dbReference type="OrthoDB" id="440325at2759"/>
<keyword evidence="2 4" id="KW-0560">Oxidoreductase</keyword>
<evidence type="ECO:0000256" key="3">
    <source>
        <dbReference type="ARBA" id="ARBA00023027"/>
    </source>
</evidence>
<keyword evidence="11" id="KW-1185">Reference proteome</keyword>
<evidence type="ECO:0000313" key="11">
    <source>
        <dbReference type="Proteomes" id="UP001153737"/>
    </source>
</evidence>
<evidence type="ECO:0000256" key="7">
    <source>
        <dbReference type="RuleBase" id="RU003345"/>
    </source>
</evidence>
<dbReference type="EMBL" id="OU896707">
    <property type="protein sequence ID" value="CAG9812694.1"/>
    <property type="molecule type" value="Genomic_DNA"/>
</dbReference>
<dbReference type="InterPro" id="IPR016163">
    <property type="entry name" value="Ald_DH_C"/>
</dbReference>
<dbReference type="GO" id="GO:0004029">
    <property type="term" value="F:aldehyde dehydrogenase (NAD+) activity"/>
    <property type="evidence" value="ECO:0007669"/>
    <property type="project" value="TreeGrafter"/>
</dbReference>
<proteinExistence type="inferred from homology"/>
<comment type="similarity">
    <text evidence="1 4 7">Belongs to the aldehyde dehydrogenase family.</text>
</comment>
<feature type="active site" evidence="5 6">
    <location>
        <position position="231"/>
    </location>
</feature>
<evidence type="ECO:0000259" key="9">
    <source>
        <dbReference type="Pfam" id="PF00171"/>
    </source>
</evidence>
<dbReference type="Proteomes" id="UP001153737">
    <property type="component" value="Chromosome 1"/>
</dbReference>
<dbReference type="InterPro" id="IPR029510">
    <property type="entry name" value="Ald_DH_CS_GLU"/>
</dbReference>
<dbReference type="Gene3D" id="3.40.605.10">
    <property type="entry name" value="Aldehyde Dehydrogenase, Chain A, domain 1"/>
    <property type="match status" value="1"/>
</dbReference>
<dbReference type="GO" id="GO:0006081">
    <property type="term" value="P:aldehyde metabolic process"/>
    <property type="evidence" value="ECO:0007669"/>
    <property type="project" value="InterPro"/>
</dbReference>
<organism evidence="10 11">
    <name type="scientific">Phaedon cochleariae</name>
    <name type="common">Mustard beetle</name>
    <dbReference type="NCBI Taxonomy" id="80249"/>
    <lineage>
        <taxon>Eukaryota</taxon>
        <taxon>Metazoa</taxon>
        <taxon>Ecdysozoa</taxon>
        <taxon>Arthropoda</taxon>
        <taxon>Hexapoda</taxon>
        <taxon>Insecta</taxon>
        <taxon>Pterygota</taxon>
        <taxon>Neoptera</taxon>
        <taxon>Endopterygota</taxon>
        <taxon>Coleoptera</taxon>
        <taxon>Polyphaga</taxon>
        <taxon>Cucujiformia</taxon>
        <taxon>Chrysomeloidea</taxon>
        <taxon>Chrysomelidae</taxon>
        <taxon>Chrysomelinae</taxon>
        <taxon>Chrysomelini</taxon>
        <taxon>Phaedon</taxon>
    </lineage>
</organism>
<dbReference type="FunFam" id="3.40.605.10:FF:000004">
    <property type="entry name" value="Aldehyde dehydrogenase"/>
    <property type="match status" value="1"/>
</dbReference>
<feature type="transmembrane region" description="Helical" evidence="8">
    <location>
        <begin position="491"/>
        <end position="511"/>
    </location>
</feature>
<keyword evidence="8" id="KW-0812">Transmembrane</keyword>
<dbReference type="FunFam" id="3.40.309.10:FF:000003">
    <property type="entry name" value="Aldehyde dehydrogenase"/>
    <property type="match status" value="1"/>
</dbReference>
<dbReference type="PANTHER" id="PTHR43570">
    <property type="entry name" value="ALDEHYDE DEHYDROGENASE"/>
    <property type="match status" value="1"/>
</dbReference>
<evidence type="ECO:0000256" key="6">
    <source>
        <dbReference type="PROSITE-ProRule" id="PRU10007"/>
    </source>
</evidence>
<dbReference type="Pfam" id="PF00171">
    <property type="entry name" value="Aldedh"/>
    <property type="match status" value="1"/>
</dbReference>
<accession>A0A9N9S7T9</accession>
<reference evidence="10" key="2">
    <citation type="submission" date="2022-10" db="EMBL/GenBank/DDBJ databases">
        <authorList>
            <consortium name="ENA_rothamsted_submissions"/>
            <consortium name="culmorum"/>
            <person name="King R."/>
        </authorList>
    </citation>
    <scope>NUCLEOTIDE SEQUENCE</scope>
</reference>
<protein>
    <recommendedName>
        <fullName evidence="4">Aldehyde dehydrogenase</fullName>
    </recommendedName>
</protein>
<feature type="active site" evidence="5">
    <location>
        <position position="265"/>
    </location>
</feature>